<reference evidence="1" key="1">
    <citation type="submission" date="2021-06" db="EMBL/GenBank/DDBJ databases">
        <authorList>
            <person name="Kallberg Y."/>
            <person name="Tangrot J."/>
            <person name="Rosling A."/>
        </authorList>
    </citation>
    <scope>NUCLEOTIDE SEQUENCE</scope>
    <source>
        <strain evidence="1">MA461A</strain>
    </source>
</reference>
<comment type="caution">
    <text evidence="1">The sequence shown here is derived from an EMBL/GenBank/DDBJ whole genome shotgun (WGS) entry which is preliminary data.</text>
</comment>
<sequence length="75" mass="8642">NNSIELEQDEDVLESAQSNNNKLEIGLIVDFSYANFGRQDNAEELSHTTQRSSNMEFDPVAIVEREFQFFNDDLL</sequence>
<evidence type="ECO:0000313" key="1">
    <source>
        <dbReference type="EMBL" id="CAG8555761.1"/>
    </source>
</evidence>
<protein>
    <submittedName>
        <fullName evidence="1">19099_t:CDS:1</fullName>
    </submittedName>
</protein>
<proteinExistence type="predicted"/>
<accession>A0ACA9LZR7</accession>
<keyword evidence="2" id="KW-1185">Reference proteome</keyword>
<gene>
    <name evidence="1" type="ORF">RPERSI_LOCUS4151</name>
</gene>
<organism evidence="1 2">
    <name type="scientific">Racocetra persica</name>
    <dbReference type="NCBI Taxonomy" id="160502"/>
    <lineage>
        <taxon>Eukaryota</taxon>
        <taxon>Fungi</taxon>
        <taxon>Fungi incertae sedis</taxon>
        <taxon>Mucoromycota</taxon>
        <taxon>Glomeromycotina</taxon>
        <taxon>Glomeromycetes</taxon>
        <taxon>Diversisporales</taxon>
        <taxon>Gigasporaceae</taxon>
        <taxon>Racocetra</taxon>
    </lineage>
</organism>
<evidence type="ECO:0000313" key="2">
    <source>
        <dbReference type="Proteomes" id="UP000789920"/>
    </source>
</evidence>
<name>A0ACA9LZR7_9GLOM</name>
<dbReference type="Proteomes" id="UP000789920">
    <property type="component" value="Unassembled WGS sequence"/>
</dbReference>
<feature type="non-terminal residue" evidence="1">
    <location>
        <position position="1"/>
    </location>
</feature>
<dbReference type="EMBL" id="CAJVQC010005577">
    <property type="protein sequence ID" value="CAG8555761.1"/>
    <property type="molecule type" value="Genomic_DNA"/>
</dbReference>